<feature type="domain" description="Beta-lactamase-related" evidence="1">
    <location>
        <begin position="39"/>
        <end position="312"/>
    </location>
</feature>
<reference evidence="3" key="1">
    <citation type="journal article" date="2019" name="Int. J. Syst. Evol. Microbiol.">
        <title>The Global Catalogue of Microorganisms (GCM) 10K type strain sequencing project: providing services to taxonomists for standard genome sequencing and annotation.</title>
        <authorList>
            <consortium name="The Broad Institute Genomics Platform"/>
            <consortium name="The Broad Institute Genome Sequencing Center for Infectious Disease"/>
            <person name="Wu L."/>
            <person name="Ma J."/>
        </authorList>
    </citation>
    <scope>NUCLEOTIDE SEQUENCE [LARGE SCALE GENOMIC DNA]</scope>
    <source>
        <strain evidence="3">CGMCC 4.1641</strain>
    </source>
</reference>
<dbReference type="InterPro" id="IPR001466">
    <property type="entry name" value="Beta-lactam-related"/>
</dbReference>
<dbReference type="Proteomes" id="UP001595755">
    <property type="component" value="Unassembled WGS sequence"/>
</dbReference>
<dbReference type="InterPro" id="IPR050789">
    <property type="entry name" value="Diverse_Enzym_Activities"/>
</dbReference>
<accession>A0ABV8S900</accession>
<dbReference type="PANTHER" id="PTHR43283">
    <property type="entry name" value="BETA-LACTAMASE-RELATED"/>
    <property type="match status" value="1"/>
</dbReference>
<keyword evidence="3" id="KW-1185">Reference proteome</keyword>
<organism evidence="2 3">
    <name type="scientific">Cohnella boryungensis</name>
    <dbReference type="NCBI Taxonomy" id="768479"/>
    <lineage>
        <taxon>Bacteria</taxon>
        <taxon>Bacillati</taxon>
        <taxon>Bacillota</taxon>
        <taxon>Bacilli</taxon>
        <taxon>Bacillales</taxon>
        <taxon>Paenibacillaceae</taxon>
        <taxon>Cohnella</taxon>
    </lineage>
</organism>
<keyword evidence="2" id="KW-0378">Hydrolase</keyword>
<comment type="caution">
    <text evidence="2">The sequence shown here is derived from an EMBL/GenBank/DDBJ whole genome shotgun (WGS) entry which is preliminary data.</text>
</comment>
<evidence type="ECO:0000313" key="2">
    <source>
        <dbReference type="EMBL" id="MFC4303282.1"/>
    </source>
</evidence>
<dbReference type="RefSeq" id="WP_378126530.1">
    <property type="nucleotide sequence ID" value="NZ_JBHSED010000011.1"/>
</dbReference>
<evidence type="ECO:0000313" key="3">
    <source>
        <dbReference type="Proteomes" id="UP001595755"/>
    </source>
</evidence>
<sequence length="484" mass="54671">MTSAIELPRSTPERQGIASAAIAAFLNGLEERGLELHGLMFMRHGHVVSEGWWEPYRPEYPHILNSITKSFTSTAVGFAVEEGLLSVEDEVLSYFPGELGEAEMDNMRGLKIKHLLSMTTGHTEDTSRFHVRFSFLNDFPDLHVSDRTDNDWVKGFFGLPIEKTPGTHFLYNSGASHILSVLVQRTSGLTLEQYLQPRLFEPLGILHPLWDKTSAGDNTGGWGLRLTTEDVARFGLFLLNKGVWNGQRLLSERWIEEATAKHAETPYNAEAIDWSQGYGYQFWRCRHGAYRADGAFGQYCVVLPEQNAVVAIHGCVQDMQAVLDLIWDKLLPAMGPEKPEDPRAHAQLEERLKKLSIATGGGFAQSASAGRRRYQMAENEEGIREIELRFAGEKLEFRWLDGAGEHTLNCGMESWVQEDSLQGERAFAQGSWTDEHTLILNICRVHTPFHDQAKLSFEGDNLRLHHRHIDFVSKERLLSGVRID</sequence>
<dbReference type="EC" id="3.-.-.-" evidence="2"/>
<proteinExistence type="predicted"/>
<name>A0ABV8S900_9BACL</name>
<dbReference type="SUPFAM" id="SSF56601">
    <property type="entry name" value="beta-lactamase/transpeptidase-like"/>
    <property type="match status" value="1"/>
</dbReference>
<gene>
    <name evidence="2" type="ORF">ACFO1S_07430</name>
</gene>
<dbReference type="EMBL" id="JBHSED010000011">
    <property type="protein sequence ID" value="MFC4303282.1"/>
    <property type="molecule type" value="Genomic_DNA"/>
</dbReference>
<dbReference type="PANTHER" id="PTHR43283:SF7">
    <property type="entry name" value="BETA-LACTAMASE-RELATED DOMAIN-CONTAINING PROTEIN"/>
    <property type="match status" value="1"/>
</dbReference>
<evidence type="ECO:0000259" key="1">
    <source>
        <dbReference type="Pfam" id="PF00144"/>
    </source>
</evidence>
<protein>
    <submittedName>
        <fullName evidence="2">Serine hydrolase domain-containing protein</fullName>
        <ecNumber evidence="2">3.-.-.-</ecNumber>
    </submittedName>
</protein>
<dbReference type="InterPro" id="IPR012338">
    <property type="entry name" value="Beta-lactam/transpept-like"/>
</dbReference>
<dbReference type="GO" id="GO:0016787">
    <property type="term" value="F:hydrolase activity"/>
    <property type="evidence" value="ECO:0007669"/>
    <property type="project" value="UniProtKB-KW"/>
</dbReference>
<dbReference type="Gene3D" id="3.40.710.10">
    <property type="entry name" value="DD-peptidase/beta-lactamase superfamily"/>
    <property type="match status" value="1"/>
</dbReference>
<dbReference type="Pfam" id="PF00144">
    <property type="entry name" value="Beta-lactamase"/>
    <property type="match status" value="1"/>
</dbReference>